<feature type="transmembrane region" description="Helical" evidence="10">
    <location>
        <begin position="74"/>
        <end position="92"/>
    </location>
</feature>
<name>A0ABP7D960_9MICO</name>
<feature type="transmembrane region" description="Helical" evidence="10">
    <location>
        <begin position="42"/>
        <end position="62"/>
    </location>
</feature>
<evidence type="ECO:0000256" key="2">
    <source>
        <dbReference type="ARBA" id="ARBA00004752"/>
    </source>
</evidence>
<evidence type="ECO:0000256" key="10">
    <source>
        <dbReference type="SAM" id="Phobius"/>
    </source>
</evidence>
<evidence type="ECO:0000313" key="11">
    <source>
        <dbReference type="EMBL" id="GAA3701025.1"/>
    </source>
</evidence>
<feature type="transmembrane region" description="Helical" evidence="10">
    <location>
        <begin position="306"/>
        <end position="327"/>
    </location>
</feature>
<feature type="transmembrane region" description="Helical" evidence="10">
    <location>
        <begin position="174"/>
        <end position="190"/>
    </location>
</feature>
<evidence type="ECO:0000256" key="6">
    <source>
        <dbReference type="ARBA" id="ARBA00023136"/>
    </source>
</evidence>
<dbReference type="PANTHER" id="PTHR30474:SF14">
    <property type="entry name" value="CELL CYCLE PROTEIN"/>
    <property type="match status" value="1"/>
</dbReference>
<evidence type="ECO:0000256" key="7">
    <source>
        <dbReference type="ARBA" id="ARBA00044770"/>
    </source>
</evidence>
<dbReference type="RefSeq" id="WP_344944322.1">
    <property type="nucleotide sequence ID" value="NZ_BAABDC010000002.1"/>
</dbReference>
<dbReference type="InterPro" id="IPR001182">
    <property type="entry name" value="FtsW/RodA"/>
</dbReference>
<organism evidence="11 12">
    <name type="scientific">Terrabacter ginsenosidimutans</name>
    <dbReference type="NCBI Taxonomy" id="490575"/>
    <lineage>
        <taxon>Bacteria</taxon>
        <taxon>Bacillati</taxon>
        <taxon>Actinomycetota</taxon>
        <taxon>Actinomycetes</taxon>
        <taxon>Micrococcales</taxon>
        <taxon>Intrasporangiaceae</taxon>
        <taxon>Terrabacter</taxon>
    </lineage>
</organism>
<evidence type="ECO:0000256" key="4">
    <source>
        <dbReference type="ARBA" id="ARBA00022960"/>
    </source>
</evidence>
<dbReference type="PROSITE" id="PS00428">
    <property type="entry name" value="FTSW_RODA_SPOVE"/>
    <property type="match status" value="1"/>
</dbReference>
<comment type="subcellular location">
    <subcellularLocation>
        <location evidence="1">Membrane</location>
        <topology evidence="1">Multi-pass membrane protein</topology>
    </subcellularLocation>
</comment>
<protein>
    <recommendedName>
        <fullName evidence="7">peptidoglycan glycosyltransferase</fullName>
        <ecNumber evidence="7">2.4.99.28</ecNumber>
    </recommendedName>
</protein>
<evidence type="ECO:0000256" key="3">
    <source>
        <dbReference type="ARBA" id="ARBA00022692"/>
    </source>
</evidence>
<evidence type="ECO:0000256" key="9">
    <source>
        <dbReference type="SAM" id="MobiDB-lite"/>
    </source>
</evidence>
<dbReference type="PANTHER" id="PTHR30474">
    <property type="entry name" value="CELL CYCLE PROTEIN"/>
    <property type="match status" value="1"/>
</dbReference>
<feature type="transmembrane region" description="Helical" evidence="10">
    <location>
        <begin position="334"/>
        <end position="352"/>
    </location>
</feature>
<evidence type="ECO:0000313" key="12">
    <source>
        <dbReference type="Proteomes" id="UP001501468"/>
    </source>
</evidence>
<feature type="transmembrane region" description="Helical" evidence="10">
    <location>
        <begin position="104"/>
        <end position="125"/>
    </location>
</feature>
<keyword evidence="4" id="KW-0133">Cell shape</keyword>
<comment type="caution">
    <text evidence="11">The sequence shown here is derived from an EMBL/GenBank/DDBJ whole genome shotgun (WGS) entry which is preliminary data.</text>
</comment>
<feature type="compositionally biased region" description="Low complexity" evidence="9">
    <location>
        <begin position="13"/>
        <end position="29"/>
    </location>
</feature>
<keyword evidence="3 10" id="KW-0812">Transmembrane</keyword>
<dbReference type="InterPro" id="IPR018365">
    <property type="entry name" value="Cell_cycle_FtsW-rel_CS"/>
</dbReference>
<keyword evidence="12" id="KW-1185">Reference proteome</keyword>
<feature type="transmembrane region" description="Helical" evidence="10">
    <location>
        <begin position="372"/>
        <end position="394"/>
    </location>
</feature>
<dbReference type="EC" id="2.4.99.28" evidence="7"/>
<dbReference type="EMBL" id="BAABDC010000002">
    <property type="protein sequence ID" value="GAA3701025.1"/>
    <property type="molecule type" value="Genomic_DNA"/>
</dbReference>
<comment type="catalytic activity">
    <reaction evidence="8">
        <text>[GlcNAc-(1-&gt;4)-Mur2Ac(oyl-L-Ala-gamma-D-Glu-L-Lys-D-Ala-D-Ala)](n)-di-trans,octa-cis-undecaprenyl diphosphate + beta-D-GlcNAc-(1-&gt;4)-Mur2Ac(oyl-L-Ala-gamma-D-Glu-L-Lys-D-Ala-D-Ala)-di-trans,octa-cis-undecaprenyl diphosphate = [GlcNAc-(1-&gt;4)-Mur2Ac(oyl-L-Ala-gamma-D-Glu-L-Lys-D-Ala-D-Ala)](n+1)-di-trans,octa-cis-undecaprenyl diphosphate + di-trans,octa-cis-undecaprenyl diphosphate + H(+)</text>
        <dbReference type="Rhea" id="RHEA:23708"/>
        <dbReference type="Rhea" id="RHEA-COMP:9602"/>
        <dbReference type="Rhea" id="RHEA-COMP:9603"/>
        <dbReference type="ChEBI" id="CHEBI:15378"/>
        <dbReference type="ChEBI" id="CHEBI:58405"/>
        <dbReference type="ChEBI" id="CHEBI:60033"/>
        <dbReference type="ChEBI" id="CHEBI:78435"/>
        <dbReference type="EC" id="2.4.99.28"/>
    </reaction>
</comment>
<feature type="transmembrane region" description="Helical" evidence="10">
    <location>
        <begin position="145"/>
        <end position="162"/>
    </location>
</feature>
<dbReference type="InterPro" id="IPR011923">
    <property type="entry name" value="RodA/MrdB"/>
</dbReference>
<dbReference type="Proteomes" id="UP001501468">
    <property type="component" value="Unassembled WGS sequence"/>
</dbReference>
<gene>
    <name evidence="11" type="ORF">GCM10022399_16880</name>
</gene>
<feature type="transmembrane region" description="Helical" evidence="10">
    <location>
        <begin position="196"/>
        <end position="215"/>
    </location>
</feature>
<dbReference type="NCBIfam" id="TIGR02210">
    <property type="entry name" value="rodA_shape"/>
    <property type="match status" value="1"/>
</dbReference>
<evidence type="ECO:0000256" key="1">
    <source>
        <dbReference type="ARBA" id="ARBA00004141"/>
    </source>
</evidence>
<proteinExistence type="predicted"/>
<dbReference type="Pfam" id="PF01098">
    <property type="entry name" value="FTSW_RODA_SPOVE"/>
    <property type="match status" value="1"/>
</dbReference>
<feature type="transmembrane region" description="Helical" evidence="10">
    <location>
        <begin position="220"/>
        <end position="240"/>
    </location>
</feature>
<keyword evidence="6 10" id="KW-0472">Membrane</keyword>
<feature type="region of interest" description="Disordered" evidence="9">
    <location>
        <begin position="1"/>
        <end position="29"/>
    </location>
</feature>
<evidence type="ECO:0000256" key="8">
    <source>
        <dbReference type="ARBA" id="ARBA00049902"/>
    </source>
</evidence>
<reference evidence="12" key="1">
    <citation type="journal article" date="2019" name="Int. J. Syst. Evol. Microbiol.">
        <title>The Global Catalogue of Microorganisms (GCM) 10K type strain sequencing project: providing services to taxonomists for standard genome sequencing and annotation.</title>
        <authorList>
            <consortium name="The Broad Institute Genomics Platform"/>
            <consortium name="The Broad Institute Genome Sequencing Center for Infectious Disease"/>
            <person name="Wu L."/>
            <person name="Ma J."/>
        </authorList>
    </citation>
    <scope>NUCLEOTIDE SEQUENCE [LARGE SCALE GENOMIC DNA]</scope>
    <source>
        <strain evidence="12">JCM 17125</strain>
    </source>
</reference>
<accession>A0ABP7D960</accession>
<sequence length="406" mass="41773">MSRDPLGDRPVLARTPPRSARGGPAAVAGGRARSVRSTWRQIDLGLLIGAFGLSVVGVVLVWSATRASAGGTAALKQLVALGVGVACAAAVTRRDVRTVRAVAPVVYVLAVLGLAAVVSPLGSTVNGSRSWIGLPGGLSLQPSEFMKVALAVGLAMLLAERAERRLRQRHRDVALAWVVAGIPVLLVLAQPDLGSALVLVAMSVVVIAAAGAPWLWTAAVLVAGAGAVAAAFLTPVLSGYQRNRLRAFLDPSLDPLGIGYQTRQVRVAIGSGGLGGQGLFEGRQTQGGFIPFQETDFVFSVAGEELGFLGAAGLVVLIGFIVVRCILVARRADAFGRLVAIGVAVWLGVQAFENIGMNLGLMPVTGLPLPFVSSGGSSLIASWVAVGLVGNVAATSRRERSPRALR</sequence>
<keyword evidence="5 10" id="KW-1133">Transmembrane helix</keyword>
<comment type="pathway">
    <text evidence="2">Cell wall biogenesis; peptidoglycan biosynthesis.</text>
</comment>
<evidence type="ECO:0000256" key="5">
    <source>
        <dbReference type="ARBA" id="ARBA00022989"/>
    </source>
</evidence>